<evidence type="ECO:0000313" key="2">
    <source>
        <dbReference type="Proteomes" id="UP000886998"/>
    </source>
</evidence>
<gene>
    <name evidence="1" type="primary">AVEN_103099_1</name>
    <name evidence="1" type="ORF">TNIN_405921</name>
</gene>
<dbReference type="Proteomes" id="UP000886998">
    <property type="component" value="Unassembled WGS sequence"/>
</dbReference>
<accession>A0A8X7CHY0</accession>
<evidence type="ECO:0000313" key="1">
    <source>
        <dbReference type="EMBL" id="GFY73384.1"/>
    </source>
</evidence>
<reference evidence="1" key="1">
    <citation type="submission" date="2020-08" db="EMBL/GenBank/DDBJ databases">
        <title>Multicomponent nature underlies the extraordinary mechanical properties of spider dragline silk.</title>
        <authorList>
            <person name="Kono N."/>
            <person name="Nakamura H."/>
            <person name="Mori M."/>
            <person name="Yoshida Y."/>
            <person name="Ohtoshi R."/>
            <person name="Malay A.D."/>
            <person name="Moran D.A.P."/>
            <person name="Tomita M."/>
            <person name="Numata K."/>
            <person name="Arakawa K."/>
        </authorList>
    </citation>
    <scope>NUCLEOTIDE SEQUENCE</scope>
</reference>
<keyword evidence="2" id="KW-1185">Reference proteome</keyword>
<comment type="caution">
    <text evidence="1">The sequence shown here is derived from an EMBL/GenBank/DDBJ whole genome shotgun (WGS) entry which is preliminary data.</text>
</comment>
<name>A0A8X7CHY0_9ARAC</name>
<dbReference type="EMBL" id="BMAV01020024">
    <property type="protein sequence ID" value="GFY73384.1"/>
    <property type="molecule type" value="Genomic_DNA"/>
</dbReference>
<proteinExistence type="predicted"/>
<protein>
    <submittedName>
        <fullName evidence="1">Uncharacterized protein</fullName>
    </submittedName>
</protein>
<dbReference type="GO" id="GO:0003676">
    <property type="term" value="F:nucleic acid binding"/>
    <property type="evidence" value="ECO:0007669"/>
    <property type="project" value="InterPro"/>
</dbReference>
<organism evidence="1 2">
    <name type="scientific">Trichonephila inaurata madagascariensis</name>
    <dbReference type="NCBI Taxonomy" id="2747483"/>
    <lineage>
        <taxon>Eukaryota</taxon>
        <taxon>Metazoa</taxon>
        <taxon>Ecdysozoa</taxon>
        <taxon>Arthropoda</taxon>
        <taxon>Chelicerata</taxon>
        <taxon>Arachnida</taxon>
        <taxon>Araneae</taxon>
        <taxon>Araneomorphae</taxon>
        <taxon>Entelegynae</taxon>
        <taxon>Araneoidea</taxon>
        <taxon>Nephilidae</taxon>
        <taxon>Trichonephila</taxon>
        <taxon>Trichonephila inaurata</taxon>
    </lineage>
</organism>
<sequence length="148" mass="16585">MRFMQDGARSHQSRRVFDVLKEHFENRILALGFPDAIDMGLDWPPHSPDSSTCDSFLWRCINDKSRWLASGSETVHVYLGSFSIVWPLVCNASMSETIIDMTESHCLTIDGACLTEVTDASEDGGRIALKKGWRRGGKCPDVRTSFLS</sequence>
<dbReference type="OrthoDB" id="6436543at2759"/>
<dbReference type="AlphaFoldDB" id="A0A8X7CHY0"/>
<dbReference type="Gene3D" id="3.30.420.10">
    <property type="entry name" value="Ribonuclease H-like superfamily/Ribonuclease H"/>
    <property type="match status" value="1"/>
</dbReference>
<dbReference type="InterPro" id="IPR036397">
    <property type="entry name" value="RNaseH_sf"/>
</dbReference>